<evidence type="ECO:0000313" key="2">
    <source>
        <dbReference type="EMBL" id="MFD1540468.1"/>
    </source>
</evidence>
<feature type="region of interest" description="Disordered" evidence="1">
    <location>
        <begin position="104"/>
        <end position="130"/>
    </location>
</feature>
<accession>A0ABW4GDI7</accession>
<dbReference type="RefSeq" id="WP_219526908.1">
    <property type="nucleotide sequence ID" value="NZ_JAHKRM010000001.1"/>
</dbReference>
<comment type="caution">
    <text evidence="2">The sequence shown here is derived from an EMBL/GenBank/DDBJ whole genome shotgun (WGS) entry which is preliminary data.</text>
</comment>
<sequence>MRGPWRAPRRSIALADAMGLVLLSLVLLSLMLTGAAGGASGSGPATAQASVSGTMWTLSGQDADLSSLPPQAGSVREHHVLSLWPPLRGARHGALAHLALLPSPGSDADTFRDPQQLAHRAAGSRSPPRA</sequence>
<evidence type="ECO:0000256" key="1">
    <source>
        <dbReference type="SAM" id="MobiDB-lite"/>
    </source>
</evidence>
<protein>
    <submittedName>
        <fullName evidence="2">Uncharacterized protein</fullName>
    </submittedName>
</protein>
<organism evidence="2 3">
    <name type="scientific">Nonomuraea guangzhouensis</name>
    <dbReference type="NCBI Taxonomy" id="1291555"/>
    <lineage>
        <taxon>Bacteria</taxon>
        <taxon>Bacillati</taxon>
        <taxon>Actinomycetota</taxon>
        <taxon>Actinomycetes</taxon>
        <taxon>Streptosporangiales</taxon>
        <taxon>Streptosporangiaceae</taxon>
        <taxon>Nonomuraea</taxon>
    </lineage>
</organism>
<evidence type="ECO:0000313" key="3">
    <source>
        <dbReference type="Proteomes" id="UP001597097"/>
    </source>
</evidence>
<dbReference type="Proteomes" id="UP001597097">
    <property type="component" value="Unassembled WGS sequence"/>
</dbReference>
<reference evidence="3" key="1">
    <citation type="journal article" date="2019" name="Int. J. Syst. Evol. Microbiol.">
        <title>The Global Catalogue of Microorganisms (GCM) 10K type strain sequencing project: providing services to taxonomists for standard genome sequencing and annotation.</title>
        <authorList>
            <consortium name="The Broad Institute Genomics Platform"/>
            <consortium name="The Broad Institute Genome Sequencing Center for Infectious Disease"/>
            <person name="Wu L."/>
            <person name="Ma J."/>
        </authorList>
    </citation>
    <scope>NUCLEOTIDE SEQUENCE [LARGE SCALE GENOMIC DNA]</scope>
    <source>
        <strain evidence="3">CGMCC 1.15399</strain>
    </source>
</reference>
<name>A0ABW4GDI7_9ACTN</name>
<dbReference type="EMBL" id="JBHUCM010000019">
    <property type="protein sequence ID" value="MFD1540468.1"/>
    <property type="molecule type" value="Genomic_DNA"/>
</dbReference>
<gene>
    <name evidence="2" type="ORF">ACFSJ0_25665</name>
</gene>
<keyword evidence="3" id="KW-1185">Reference proteome</keyword>
<proteinExistence type="predicted"/>